<dbReference type="InterPro" id="IPR050177">
    <property type="entry name" value="Lipid_A_modif_metabolic_enz"/>
</dbReference>
<dbReference type="Pfam" id="PF01370">
    <property type="entry name" value="Epimerase"/>
    <property type="match status" value="1"/>
</dbReference>
<evidence type="ECO:0000259" key="1">
    <source>
        <dbReference type="Pfam" id="PF01370"/>
    </source>
</evidence>
<dbReference type="PANTHER" id="PTHR43245">
    <property type="entry name" value="BIFUNCTIONAL POLYMYXIN RESISTANCE PROTEIN ARNA"/>
    <property type="match status" value="1"/>
</dbReference>
<dbReference type="RefSeq" id="WP_132610987.1">
    <property type="nucleotide sequence ID" value="NZ_SMBI01000004.1"/>
</dbReference>
<dbReference type="InterPro" id="IPR001509">
    <property type="entry name" value="Epimerase_deHydtase"/>
</dbReference>
<sequence length="277" mass="29777">MGERSTATIIGSGGFIGQALTRHLQAAGWTCILPSRDVAWPQCGVLHGHIFYCAGLTADFARRPADTIEAHVSLVSRVLQSEKYDSLVYLSSTRLYDGLPAGVEATEDLCFPVSPRKPRHLYDLSKLMGEAACLALGSGRARIARLASVYDSRGGDDGFLPQLLDKIAVTRRGGEIRLASSPAFSRDYVHMDDVVAGLVHIATKGKADIYNVASGKNIRNGALASLIQETSGRRIRFEPGNVPVDPPVIDVTRMACEFGWRPDSVAGKLSPLLSGLD</sequence>
<feature type="domain" description="NAD-dependent epimerase/dehydratase" evidence="1">
    <location>
        <begin position="51"/>
        <end position="213"/>
    </location>
</feature>
<dbReference type="InterPro" id="IPR036291">
    <property type="entry name" value="NAD(P)-bd_dom_sf"/>
</dbReference>
<name>A0AAX2QNR1_9HYPH</name>
<dbReference type="EMBL" id="SMBI01000004">
    <property type="protein sequence ID" value="TCU26166.1"/>
    <property type="molecule type" value="Genomic_DNA"/>
</dbReference>
<organism evidence="2 3">
    <name type="scientific">Rhizobium laguerreae</name>
    <dbReference type="NCBI Taxonomy" id="1076926"/>
    <lineage>
        <taxon>Bacteria</taxon>
        <taxon>Pseudomonadati</taxon>
        <taxon>Pseudomonadota</taxon>
        <taxon>Alphaproteobacteria</taxon>
        <taxon>Hyphomicrobiales</taxon>
        <taxon>Rhizobiaceae</taxon>
        <taxon>Rhizobium/Agrobacterium group</taxon>
        <taxon>Rhizobium</taxon>
    </lineage>
</organism>
<proteinExistence type="predicted"/>
<dbReference type="Gene3D" id="3.40.50.720">
    <property type="entry name" value="NAD(P)-binding Rossmann-like Domain"/>
    <property type="match status" value="1"/>
</dbReference>
<reference evidence="2 3" key="1">
    <citation type="submission" date="2019-03" db="EMBL/GenBank/DDBJ databases">
        <title>Genomic Encyclopedia of Type Strains, Phase IV (KMG-V): Genome sequencing to study the core and pangenomes of soil and plant-associated prokaryotes.</title>
        <authorList>
            <person name="Whitman W."/>
        </authorList>
    </citation>
    <scope>NUCLEOTIDE SEQUENCE [LARGE SCALE GENOMIC DNA]</scope>
    <source>
        <strain evidence="2 3">FB403</strain>
    </source>
</reference>
<comment type="caution">
    <text evidence="2">The sequence shown here is derived from an EMBL/GenBank/DDBJ whole genome shotgun (WGS) entry which is preliminary data.</text>
</comment>
<evidence type="ECO:0000313" key="2">
    <source>
        <dbReference type="EMBL" id="TCU26166.1"/>
    </source>
</evidence>
<gene>
    <name evidence="2" type="ORF">EV131_104315</name>
</gene>
<accession>A0AAX2QNR1</accession>
<protein>
    <submittedName>
        <fullName evidence="2">Nucleoside-diphosphate-sugar epimerase</fullName>
    </submittedName>
</protein>
<dbReference type="AlphaFoldDB" id="A0AAX2QNR1"/>
<dbReference type="SUPFAM" id="SSF51735">
    <property type="entry name" value="NAD(P)-binding Rossmann-fold domains"/>
    <property type="match status" value="1"/>
</dbReference>
<dbReference type="CDD" id="cd08946">
    <property type="entry name" value="SDR_e"/>
    <property type="match status" value="1"/>
</dbReference>
<evidence type="ECO:0000313" key="3">
    <source>
        <dbReference type="Proteomes" id="UP000295021"/>
    </source>
</evidence>
<dbReference type="Proteomes" id="UP000295021">
    <property type="component" value="Unassembled WGS sequence"/>
</dbReference>